<feature type="transmembrane region" description="Helical" evidence="10">
    <location>
        <begin position="166"/>
        <end position="186"/>
    </location>
</feature>
<name>A0A2T3FVH4_9CLOT</name>
<feature type="compositionally biased region" description="Polar residues" evidence="11">
    <location>
        <begin position="8"/>
        <end position="20"/>
    </location>
</feature>
<evidence type="ECO:0000313" key="14">
    <source>
        <dbReference type="Proteomes" id="UP000241048"/>
    </source>
</evidence>
<feature type="region of interest" description="Disordered" evidence="11">
    <location>
        <begin position="1"/>
        <end position="20"/>
    </location>
</feature>
<dbReference type="PANTHER" id="PTHR43386:SF24">
    <property type="entry name" value="OLIGOPEPTIDE TRANSPORT SYSTEM PERMEASE PROTEIN AMID"/>
    <property type="match status" value="1"/>
</dbReference>
<dbReference type="GO" id="GO:0015031">
    <property type="term" value="P:protein transport"/>
    <property type="evidence" value="ECO:0007669"/>
    <property type="project" value="UniProtKB-KW"/>
</dbReference>
<evidence type="ECO:0000256" key="7">
    <source>
        <dbReference type="ARBA" id="ARBA00022989"/>
    </source>
</evidence>
<keyword evidence="6" id="KW-0653">Protein transport</keyword>
<evidence type="ECO:0000256" key="2">
    <source>
        <dbReference type="ARBA" id="ARBA00022448"/>
    </source>
</evidence>
<keyword evidence="4 10" id="KW-0812">Transmembrane</keyword>
<evidence type="ECO:0000256" key="6">
    <source>
        <dbReference type="ARBA" id="ARBA00022927"/>
    </source>
</evidence>
<dbReference type="AlphaFoldDB" id="A0A2T3FVH4"/>
<dbReference type="GO" id="GO:0005886">
    <property type="term" value="C:plasma membrane"/>
    <property type="evidence" value="ECO:0007669"/>
    <property type="project" value="UniProtKB-SubCell"/>
</dbReference>
<dbReference type="SUPFAM" id="SSF161098">
    <property type="entry name" value="MetI-like"/>
    <property type="match status" value="1"/>
</dbReference>
<evidence type="ECO:0000256" key="11">
    <source>
        <dbReference type="SAM" id="MobiDB-lite"/>
    </source>
</evidence>
<dbReference type="Pfam" id="PF12911">
    <property type="entry name" value="OppC_N"/>
    <property type="match status" value="1"/>
</dbReference>
<keyword evidence="14" id="KW-1185">Reference proteome</keyword>
<evidence type="ECO:0000256" key="8">
    <source>
        <dbReference type="ARBA" id="ARBA00023136"/>
    </source>
</evidence>
<keyword evidence="8 10" id="KW-0472">Membrane</keyword>
<dbReference type="PROSITE" id="PS50928">
    <property type="entry name" value="ABC_TM1"/>
    <property type="match status" value="1"/>
</dbReference>
<evidence type="ECO:0000256" key="3">
    <source>
        <dbReference type="ARBA" id="ARBA00022475"/>
    </source>
</evidence>
<keyword evidence="2 10" id="KW-0813">Transport</keyword>
<dbReference type="GO" id="GO:0055085">
    <property type="term" value="P:transmembrane transport"/>
    <property type="evidence" value="ECO:0007669"/>
    <property type="project" value="InterPro"/>
</dbReference>
<feature type="transmembrane region" description="Helical" evidence="10">
    <location>
        <begin position="129"/>
        <end position="154"/>
    </location>
</feature>
<dbReference type="InterPro" id="IPR025966">
    <property type="entry name" value="OppC_N"/>
</dbReference>
<comment type="subcellular location">
    <subcellularLocation>
        <location evidence="1 10">Cell membrane</location>
        <topology evidence="1 10">Multi-pass membrane protein</topology>
    </subcellularLocation>
</comment>
<feature type="transmembrane region" description="Helical" evidence="10">
    <location>
        <begin position="298"/>
        <end position="316"/>
    </location>
</feature>
<gene>
    <name evidence="13" type="ORF">C7U56_01445</name>
</gene>
<dbReference type="Pfam" id="PF00528">
    <property type="entry name" value="BPD_transp_1"/>
    <property type="match status" value="1"/>
</dbReference>
<feature type="transmembrane region" description="Helical" evidence="10">
    <location>
        <begin position="192"/>
        <end position="209"/>
    </location>
</feature>
<accession>A0A2T3FVH4</accession>
<evidence type="ECO:0000256" key="10">
    <source>
        <dbReference type="RuleBase" id="RU363032"/>
    </source>
</evidence>
<keyword evidence="7 10" id="KW-1133">Transmembrane helix</keyword>
<dbReference type="CDD" id="cd06261">
    <property type="entry name" value="TM_PBP2"/>
    <property type="match status" value="1"/>
</dbReference>
<comment type="caution">
    <text evidence="13">The sequence shown here is derived from an EMBL/GenBank/DDBJ whole genome shotgun (WGS) entry which is preliminary data.</text>
</comment>
<evidence type="ECO:0000256" key="1">
    <source>
        <dbReference type="ARBA" id="ARBA00004651"/>
    </source>
</evidence>
<feature type="domain" description="ABC transmembrane type-1" evidence="12">
    <location>
        <begin position="127"/>
        <end position="316"/>
    </location>
</feature>
<dbReference type="Gene3D" id="1.10.3720.10">
    <property type="entry name" value="MetI-like"/>
    <property type="match status" value="1"/>
</dbReference>
<organism evidence="13 14">
    <name type="scientific">Clostridium fessum</name>
    <dbReference type="NCBI Taxonomy" id="2126740"/>
    <lineage>
        <taxon>Bacteria</taxon>
        <taxon>Bacillati</taxon>
        <taxon>Bacillota</taxon>
        <taxon>Clostridia</taxon>
        <taxon>Eubacteriales</taxon>
        <taxon>Clostridiaceae</taxon>
        <taxon>Clostridium</taxon>
    </lineage>
</organism>
<dbReference type="Proteomes" id="UP000241048">
    <property type="component" value="Unassembled WGS sequence"/>
</dbReference>
<comment type="similarity">
    <text evidence="9">Belongs to the binding-protein-dependent transport system permease family. OppBC subfamily.</text>
</comment>
<keyword evidence="3" id="KW-1003">Cell membrane</keyword>
<dbReference type="EMBL" id="PYLO01000001">
    <property type="protein sequence ID" value="PST39278.1"/>
    <property type="molecule type" value="Genomic_DNA"/>
</dbReference>
<reference evidence="13 14" key="1">
    <citation type="submission" date="2018-03" db="EMBL/GenBank/DDBJ databases">
        <title>Lachnoclostridium SNUG30386 gen.nov., sp.nov., isolated from human faeces.</title>
        <authorList>
            <person name="Seo B."/>
            <person name="Jeon K."/>
            <person name="Ko G."/>
        </authorList>
    </citation>
    <scope>NUCLEOTIDE SEQUENCE [LARGE SCALE GENOMIC DNA]</scope>
    <source>
        <strain evidence="13 14">SNUG30386</strain>
    </source>
</reference>
<keyword evidence="5" id="KW-0571">Peptide transport</keyword>
<sequence>MKDGNVLPSENSGAAAGTSENLTDGRAITLDKFEMVGKNIEKMESISRPSLTFWQEAWRRIRTNKAAYFSLILLIAYGLLAIFAPMFSHYGFDQQDAYSMSKGISAAHWLGTDSLGRDLWVRVWMGARVSLTIGLLAALLNTVIGTVLGGFCGYYGGKFDMIVMRIIDVIYGIPSLIVCILVMVVLGSGVKSLIIAMVIVGWTGTCRFTRGEVYRLKEQDFVLAARVMGESAFTIIVREIIPNIMGLLITNLTMAIPSAIFQEAFLSYIGLGISPPQASWGVLAKEGTRMMTAAPHMLYVPAFFICTTVLALNQLGNGLRDAFDPRLRGTE</sequence>
<evidence type="ECO:0000256" key="9">
    <source>
        <dbReference type="ARBA" id="ARBA00024202"/>
    </source>
</evidence>
<dbReference type="InterPro" id="IPR035906">
    <property type="entry name" value="MetI-like_sf"/>
</dbReference>
<proteinExistence type="inferred from homology"/>
<feature type="transmembrane region" description="Helical" evidence="10">
    <location>
        <begin position="66"/>
        <end position="87"/>
    </location>
</feature>
<dbReference type="InterPro" id="IPR050366">
    <property type="entry name" value="BP-dependent_transpt_permease"/>
</dbReference>
<evidence type="ECO:0000256" key="4">
    <source>
        <dbReference type="ARBA" id="ARBA00022692"/>
    </source>
</evidence>
<protein>
    <submittedName>
        <fullName evidence="13">Diguanylate cyclase</fullName>
    </submittedName>
</protein>
<evidence type="ECO:0000313" key="13">
    <source>
        <dbReference type="EMBL" id="PST39278.1"/>
    </source>
</evidence>
<dbReference type="InterPro" id="IPR000515">
    <property type="entry name" value="MetI-like"/>
</dbReference>
<evidence type="ECO:0000259" key="12">
    <source>
        <dbReference type="PROSITE" id="PS50928"/>
    </source>
</evidence>
<dbReference type="PANTHER" id="PTHR43386">
    <property type="entry name" value="OLIGOPEPTIDE TRANSPORT SYSTEM PERMEASE PROTEIN APPC"/>
    <property type="match status" value="1"/>
</dbReference>
<evidence type="ECO:0000256" key="5">
    <source>
        <dbReference type="ARBA" id="ARBA00022856"/>
    </source>
</evidence>
<dbReference type="GO" id="GO:0015833">
    <property type="term" value="P:peptide transport"/>
    <property type="evidence" value="ECO:0007669"/>
    <property type="project" value="UniProtKB-KW"/>
</dbReference>